<evidence type="ECO:0000256" key="1">
    <source>
        <dbReference type="SAM" id="SignalP"/>
    </source>
</evidence>
<dbReference type="Proteomes" id="UP000094527">
    <property type="component" value="Unassembled WGS sequence"/>
</dbReference>
<comment type="caution">
    <text evidence="2">The sequence shown here is derived from an EMBL/GenBank/DDBJ whole genome shotgun (WGS) entry which is preliminary data.</text>
</comment>
<accession>A0A1D2NC25</accession>
<feature type="chain" id="PRO_5008905353" evidence="1">
    <location>
        <begin position="27"/>
        <end position="109"/>
    </location>
</feature>
<reference evidence="2 3" key="1">
    <citation type="journal article" date="2016" name="Genome Biol. Evol.">
        <title>Gene Family Evolution Reflects Adaptation to Soil Environmental Stressors in the Genome of the Collembolan Orchesella cincta.</title>
        <authorList>
            <person name="Faddeeva-Vakhrusheva A."/>
            <person name="Derks M.F."/>
            <person name="Anvar S.Y."/>
            <person name="Agamennone V."/>
            <person name="Suring W."/>
            <person name="Smit S."/>
            <person name="van Straalen N.M."/>
            <person name="Roelofs D."/>
        </authorList>
    </citation>
    <scope>NUCLEOTIDE SEQUENCE [LARGE SCALE GENOMIC DNA]</scope>
    <source>
        <tissue evidence="2">Mixed pool</tissue>
    </source>
</reference>
<evidence type="ECO:0000313" key="3">
    <source>
        <dbReference type="Proteomes" id="UP000094527"/>
    </source>
</evidence>
<organism evidence="2 3">
    <name type="scientific">Orchesella cincta</name>
    <name type="common">Springtail</name>
    <name type="synonym">Podura cincta</name>
    <dbReference type="NCBI Taxonomy" id="48709"/>
    <lineage>
        <taxon>Eukaryota</taxon>
        <taxon>Metazoa</taxon>
        <taxon>Ecdysozoa</taxon>
        <taxon>Arthropoda</taxon>
        <taxon>Hexapoda</taxon>
        <taxon>Collembola</taxon>
        <taxon>Entomobryomorpha</taxon>
        <taxon>Entomobryoidea</taxon>
        <taxon>Orchesellidae</taxon>
        <taxon>Orchesellinae</taxon>
        <taxon>Orchesella</taxon>
    </lineage>
</organism>
<keyword evidence="1" id="KW-0732">Signal</keyword>
<proteinExistence type="predicted"/>
<dbReference type="EMBL" id="LJIJ01000102">
    <property type="protein sequence ID" value="ODN02635.1"/>
    <property type="molecule type" value="Genomic_DNA"/>
</dbReference>
<evidence type="ECO:0000313" key="2">
    <source>
        <dbReference type="EMBL" id="ODN02635.1"/>
    </source>
</evidence>
<name>A0A1D2NC25_ORCCI</name>
<dbReference type="AlphaFoldDB" id="A0A1D2NC25"/>
<protein>
    <submittedName>
        <fullName evidence="2">Uncharacterized protein</fullName>
    </submittedName>
</protein>
<feature type="signal peptide" evidence="1">
    <location>
        <begin position="1"/>
        <end position="26"/>
    </location>
</feature>
<keyword evidence="3" id="KW-1185">Reference proteome</keyword>
<sequence>MKATFEFLILLFLVILLVFMVNHTGAGGPLLKDQKPSKYNEKKYVQFVTSKPILSMPSANIQFDGDVYFSSDEISWDWNDSHQQPSKRPALYLADPFINIAPGEFQPMF</sequence>
<gene>
    <name evidence="2" type="ORF">Ocin01_04034</name>
</gene>